<evidence type="ECO:0000313" key="2">
    <source>
        <dbReference type="Proteomes" id="UP001501310"/>
    </source>
</evidence>
<comment type="caution">
    <text evidence="1">The sequence shown here is derived from an EMBL/GenBank/DDBJ whole genome shotgun (WGS) entry which is preliminary data.</text>
</comment>
<organism evidence="1 2">
    <name type="scientific">Sphingomonas humi</name>
    <dbReference type="NCBI Taxonomy" id="335630"/>
    <lineage>
        <taxon>Bacteria</taxon>
        <taxon>Pseudomonadati</taxon>
        <taxon>Pseudomonadota</taxon>
        <taxon>Alphaproteobacteria</taxon>
        <taxon>Sphingomonadales</taxon>
        <taxon>Sphingomonadaceae</taxon>
        <taxon>Sphingomonas</taxon>
    </lineage>
</organism>
<name>A0ABP7S7K7_9SPHN</name>
<accession>A0ABP7S7K7</accession>
<keyword evidence="2" id="KW-1185">Reference proteome</keyword>
<proteinExistence type="predicted"/>
<reference evidence="2" key="1">
    <citation type="journal article" date="2019" name="Int. J. Syst. Evol. Microbiol.">
        <title>The Global Catalogue of Microorganisms (GCM) 10K type strain sequencing project: providing services to taxonomists for standard genome sequencing and annotation.</title>
        <authorList>
            <consortium name="The Broad Institute Genomics Platform"/>
            <consortium name="The Broad Institute Genome Sequencing Center for Infectious Disease"/>
            <person name="Wu L."/>
            <person name="Ma J."/>
        </authorList>
    </citation>
    <scope>NUCLEOTIDE SEQUENCE [LARGE SCALE GENOMIC DNA]</scope>
    <source>
        <strain evidence="2">JCM 16603</strain>
    </source>
</reference>
<dbReference type="RefSeq" id="WP_344710259.1">
    <property type="nucleotide sequence ID" value="NZ_BAAAZD010000002.1"/>
</dbReference>
<dbReference type="Proteomes" id="UP001501310">
    <property type="component" value="Unassembled WGS sequence"/>
</dbReference>
<evidence type="ECO:0000313" key="1">
    <source>
        <dbReference type="EMBL" id="GAA4007721.1"/>
    </source>
</evidence>
<gene>
    <name evidence="1" type="ORF">GCM10022211_21380</name>
</gene>
<evidence type="ECO:0008006" key="3">
    <source>
        <dbReference type="Google" id="ProtNLM"/>
    </source>
</evidence>
<dbReference type="EMBL" id="BAAAZD010000002">
    <property type="protein sequence ID" value="GAA4007721.1"/>
    <property type="molecule type" value="Genomic_DNA"/>
</dbReference>
<protein>
    <recommendedName>
        <fullName evidence="3">DUF2268 domain-containing protein</fullName>
    </recommendedName>
</protein>
<sequence length="316" mass="34066">MILAAAALAVASTCTPGAADRAWIDGAMAAWRLELRRVPALKRPPKVTVILFDARCRLESRTALQTNGKAAWSATRHGGQVLLADGTRIPAKVTSFAGEGKAGGTTFVMALPSVWAAGKIPAGQLGLDKLTKAVLLHEASHVSQTILVRRVGKLASEKGLPEDFNDDSVQDRFEKEPAFAASVEKETGLLFAAAAAGDDATARDLARQALASMQARRLRWFVGRDERLREAEDLFLSMEGAGQYVGYSWLIDPEGGQTPRAEAMAGFGKRSRWWSQKQGLALVLAVERLGLPGWQTQLWQSPRLIGSQLLQAALAR</sequence>